<name>A0AC34GIY8_9BILA</name>
<dbReference type="Proteomes" id="UP000887579">
    <property type="component" value="Unplaced"/>
</dbReference>
<accession>A0AC34GIY8</accession>
<sequence>EAASKGSKMAQKLLQIWKHMNDAMEAFKAKNYAKVVEALSQAIFIDHQIVEIPELFIPCIEVCKNISL</sequence>
<evidence type="ECO:0000313" key="2">
    <source>
        <dbReference type="WBParaSite" id="ES5_v2.g29588.t1"/>
    </source>
</evidence>
<protein>
    <submittedName>
        <fullName evidence="2">Uncharacterized protein</fullName>
    </submittedName>
</protein>
<reference evidence="2" key="1">
    <citation type="submission" date="2022-11" db="UniProtKB">
        <authorList>
            <consortium name="WormBaseParasite"/>
        </authorList>
    </citation>
    <scope>IDENTIFICATION</scope>
</reference>
<dbReference type="WBParaSite" id="ES5_v2.g29588.t1">
    <property type="protein sequence ID" value="ES5_v2.g29588.t1"/>
    <property type="gene ID" value="ES5_v2.g29588"/>
</dbReference>
<organism evidence="1 2">
    <name type="scientific">Panagrolaimus sp. ES5</name>
    <dbReference type="NCBI Taxonomy" id="591445"/>
    <lineage>
        <taxon>Eukaryota</taxon>
        <taxon>Metazoa</taxon>
        <taxon>Ecdysozoa</taxon>
        <taxon>Nematoda</taxon>
        <taxon>Chromadorea</taxon>
        <taxon>Rhabditida</taxon>
        <taxon>Tylenchina</taxon>
        <taxon>Panagrolaimomorpha</taxon>
        <taxon>Panagrolaimoidea</taxon>
        <taxon>Panagrolaimidae</taxon>
        <taxon>Panagrolaimus</taxon>
    </lineage>
</organism>
<evidence type="ECO:0000313" key="1">
    <source>
        <dbReference type="Proteomes" id="UP000887579"/>
    </source>
</evidence>
<proteinExistence type="predicted"/>